<dbReference type="Pfam" id="PF13683">
    <property type="entry name" value="rve_3"/>
    <property type="match status" value="1"/>
</dbReference>
<dbReference type="PANTHER" id="PTHR47515">
    <property type="entry name" value="LOW CALCIUM RESPONSE LOCUS PROTEIN T"/>
    <property type="match status" value="1"/>
</dbReference>
<dbReference type="AlphaFoldDB" id="A0A2H0V381"/>
<accession>A0A2H0V381</accession>
<dbReference type="PROSITE" id="PS50994">
    <property type="entry name" value="INTEGRASE"/>
    <property type="match status" value="1"/>
</dbReference>
<feature type="domain" description="Integrase catalytic" evidence="1">
    <location>
        <begin position="176"/>
        <end position="338"/>
    </location>
</feature>
<dbReference type="PANTHER" id="PTHR47515:SF2">
    <property type="entry name" value="INTEGRASE CORE DOMAIN PROTEIN"/>
    <property type="match status" value="1"/>
</dbReference>
<protein>
    <recommendedName>
        <fullName evidence="1">Integrase catalytic domain-containing protein</fullName>
    </recommendedName>
</protein>
<evidence type="ECO:0000259" key="1">
    <source>
        <dbReference type="PROSITE" id="PS50994"/>
    </source>
</evidence>
<gene>
    <name evidence="2" type="ORF">COT99_00065</name>
</gene>
<dbReference type="InterPro" id="IPR001584">
    <property type="entry name" value="Integrase_cat-core"/>
</dbReference>
<reference evidence="3" key="1">
    <citation type="submission" date="2017-09" db="EMBL/GenBank/DDBJ databases">
        <title>Depth-based differentiation of microbial function through sediment-hosted aquifers and enrichment of novel symbionts in the deep terrestrial subsurface.</title>
        <authorList>
            <person name="Probst A.J."/>
            <person name="Ladd B."/>
            <person name="Jarett J.K."/>
            <person name="Geller-Mcgrath D.E."/>
            <person name="Sieber C.M.K."/>
            <person name="Emerson J.B."/>
            <person name="Anantharaman K."/>
            <person name="Thomas B.C."/>
            <person name="Malmstrom R."/>
            <person name="Stieglmeier M."/>
            <person name="Klingl A."/>
            <person name="Woyke T."/>
            <person name="Ryan C.M."/>
            <person name="Banfield J.F."/>
        </authorList>
    </citation>
    <scope>NUCLEOTIDE SEQUENCE [LARGE SCALE GENOMIC DNA]</scope>
</reference>
<organism evidence="2 3">
    <name type="scientific">Candidatus Falkowbacteria bacterium CG10_big_fil_rev_8_21_14_0_10_43_10</name>
    <dbReference type="NCBI Taxonomy" id="1974567"/>
    <lineage>
        <taxon>Bacteria</taxon>
        <taxon>Candidatus Falkowiibacteriota</taxon>
    </lineage>
</organism>
<dbReference type="EMBL" id="PFAR01000001">
    <property type="protein sequence ID" value="PIR93551.1"/>
    <property type="molecule type" value="Genomic_DNA"/>
</dbReference>
<evidence type="ECO:0000313" key="2">
    <source>
        <dbReference type="EMBL" id="PIR93551.1"/>
    </source>
</evidence>
<name>A0A2H0V381_9BACT</name>
<comment type="caution">
    <text evidence="2">The sequence shown here is derived from an EMBL/GenBank/DDBJ whole genome shotgun (WGS) entry which is preliminary data.</text>
</comment>
<dbReference type="GO" id="GO:0003676">
    <property type="term" value="F:nucleic acid binding"/>
    <property type="evidence" value="ECO:0007669"/>
    <property type="project" value="InterPro"/>
</dbReference>
<sequence>MFRRRIARRKRWRLHRQFNKYVLWHKTAQALGLSKDALRRLDWIIYYYKQANKNASLTCRHFHLHRSQWYYWFKRFDERNLRTLADNDRAPKHTRQKEYTPLQYERIVKLRKQHLRCGKTKLHILYRQLYPVDANISEWKVQCIIQSAGLYYNAQKQGKINRKRKRANVKKRITELKQKPKLGYLICLDSIVRYWCGKKRYILTAIDKHAKIAFARMYNSHSFLTAEDFLNRLHYLLDGQIQNIQTDNDSEFQKHFERGCRKLKLDRYYSRVRTPKDNGSNERFNRTLQEEFIAFGNMTNDTILFNQKLADWLVEYNYHRPHQSLDYLSPIQFAQKYGRVSEMWSSSTHT</sequence>
<evidence type="ECO:0000313" key="3">
    <source>
        <dbReference type="Proteomes" id="UP000228626"/>
    </source>
</evidence>
<dbReference type="InterPro" id="IPR036397">
    <property type="entry name" value="RNaseH_sf"/>
</dbReference>
<dbReference type="InterPro" id="IPR012337">
    <property type="entry name" value="RNaseH-like_sf"/>
</dbReference>
<dbReference type="GO" id="GO:0015074">
    <property type="term" value="P:DNA integration"/>
    <property type="evidence" value="ECO:0007669"/>
    <property type="project" value="InterPro"/>
</dbReference>
<dbReference type="Proteomes" id="UP000228626">
    <property type="component" value="Unassembled WGS sequence"/>
</dbReference>
<dbReference type="SUPFAM" id="SSF53098">
    <property type="entry name" value="Ribonuclease H-like"/>
    <property type="match status" value="1"/>
</dbReference>
<dbReference type="Gene3D" id="3.30.420.10">
    <property type="entry name" value="Ribonuclease H-like superfamily/Ribonuclease H"/>
    <property type="match status" value="1"/>
</dbReference>
<proteinExistence type="predicted"/>